<protein>
    <recommendedName>
        <fullName evidence="5">DUF3112 domain-containing protein</fullName>
    </recommendedName>
</protein>
<feature type="transmembrane region" description="Helical" evidence="2">
    <location>
        <begin position="187"/>
        <end position="207"/>
    </location>
</feature>
<dbReference type="OrthoDB" id="3357002at2759"/>
<name>A0A6G1KI93_9PLEO</name>
<organism evidence="3 4">
    <name type="scientific">Pleomassaria siparia CBS 279.74</name>
    <dbReference type="NCBI Taxonomy" id="1314801"/>
    <lineage>
        <taxon>Eukaryota</taxon>
        <taxon>Fungi</taxon>
        <taxon>Dikarya</taxon>
        <taxon>Ascomycota</taxon>
        <taxon>Pezizomycotina</taxon>
        <taxon>Dothideomycetes</taxon>
        <taxon>Pleosporomycetidae</taxon>
        <taxon>Pleosporales</taxon>
        <taxon>Pleomassariaceae</taxon>
        <taxon>Pleomassaria</taxon>
    </lineage>
</organism>
<dbReference type="EMBL" id="MU005766">
    <property type="protein sequence ID" value="KAF2712265.1"/>
    <property type="molecule type" value="Genomic_DNA"/>
</dbReference>
<evidence type="ECO:0000256" key="1">
    <source>
        <dbReference type="SAM" id="MobiDB-lite"/>
    </source>
</evidence>
<dbReference type="PANTHER" id="PTHR35184:SF1">
    <property type="entry name" value="INTEGRAL MEMBRANE PROTEIN"/>
    <property type="match status" value="1"/>
</dbReference>
<feature type="transmembrane region" description="Helical" evidence="2">
    <location>
        <begin position="260"/>
        <end position="288"/>
    </location>
</feature>
<feature type="compositionally biased region" description="Polar residues" evidence="1">
    <location>
        <begin position="386"/>
        <end position="404"/>
    </location>
</feature>
<proteinExistence type="predicted"/>
<feature type="transmembrane region" description="Helical" evidence="2">
    <location>
        <begin position="37"/>
        <end position="57"/>
    </location>
</feature>
<feature type="region of interest" description="Disordered" evidence="1">
    <location>
        <begin position="510"/>
        <end position="664"/>
    </location>
</feature>
<feature type="transmembrane region" description="Helical" evidence="2">
    <location>
        <begin position="219"/>
        <end position="240"/>
    </location>
</feature>
<evidence type="ECO:0008006" key="5">
    <source>
        <dbReference type="Google" id="ProtNLM"/>
    </source>
</evidence>
<accession>A0A6G1KI93</accession>
<sequence>MSAPGSSGLQQSGALPGPPYPPTNIGLGGTPDILPDIPASAVFLVLYIVLFATHNTILRKNNARGHKFVFNGALFAFCAIRVCTMSLRIAWSFHKTNVSLAIAAQVFVYVGTIILYIMNWFFAQRVVRAQHPRWGWSLPYRVFHRAALICLIITLLLLIVAAIQQFFTLSVETHRIDRDLQLLGQTYFAAFCLGPLVLVAVSMLLPKRVPTEKFGAGRFRINVIILVFCVVILSTGQIFRCVTTWLPPVPLRSAKGIPNAIPWYFSKACFFIFNFTTEVIVVIAYAVLRIDRRFHIPDGSKVAGDYAAGRDDLYHVGVIGNEKNLKRGSKMPLGPLGSHDNLSRDTLYEFENSVFDDTCTLADSLRYPSSVLEVDSKTGNWKIKRQSSTPSTHTRYSTGSQPTLWSPDRDTYVGDDDAPPVPALPSGDWILRESGTSRVHLPSTEPGRAMTPRYSDDRSHEIPDHEYNDVDMGDAIADAIANLEANSSMNEMSRASGSRAQYPSHNQDVISSIDKDAGPVLPTHMPRAYQPLSNDRPLTKSVRHSRSSKSLPHNSLAAGYPTAGYSQSASGSSTSLPHPAWTNPSTQKYTPNFSLHRQSMGSRGTNYPPPSSSGSFVTAKAEEEFSRLSSEALPMQYDHGMESRLEQQQREEKRQRGTKERETG</sequence>
<dbReference type="InterPro" id="IPR021460">
    <property type="entry name" value="DUF3112"/>
</dbReference>
<reference evidence="3" key="1">
    <citation type="journal article" date="2020" name="Stud. Mycol.">
        <title>101 Dothideomycetes genomes: a test case for predicting lifestyles and emergence of pathogens.</title>
        <authorList>
            <person name="Haridas S."/>
            <person name="Albert R."/>
            <person name="Binder M."/>
            <person name="Bloem J."/>
            <person name="Labutti K."/>
            <person name="Salamov A."/>
            <person name="Andreopoulos B."/>
            <person name="Baker S."/>
            <person name="Barry K."/>
            <person name="Bills G."/>
            <person name="Bluhm B."/>
            <person name="Cannon C."/>
            <person name="Castanera R."/>
            <person name="Culley D."/>
            <person name="Daum C."/>
            <person name="Ezra D."/>
            <person name="Gonzalez J."/>
            <person name="Henrissat B."/>
            <person name="Kuo A."/>
            <person name="Liang C."/>
            <person name="Lipzen A."/>
            <person name="Lutzoni F."/>
            <person name="Magnuson J."/>
            <person name="Mondo S."/>
            <person name="Nolan M."/>
            <person name="Ohm R."/>
            <person name="Pangilinan J."/>
            <person name="Park H.-J."/>
            <person name="Ramirez L."/>
            <person name="Alfaro M."/>
            <person name="Sun H."/>
            <person name="Tritt A."/>
            <person name="Yoshinaga Y."/>
            <person name="Zwiers L.-H."/>
            <person name="Turgeon B."/>
            <person name="Goodwin S."/>
            <person name="Spatafora J."/>
            <person name="Crous P."/>
            <person name="Grigoriev I."/>
        </authorList>
    </citation>
    <scope>NUCLEOTIDE SEQUENCE</scope>
    <source>
        <strain evidence="3">CBS 279.74</strain>
    </source>
</reference>
<evidence type="ECO:0000313" key="3">
    <source>
        <dbReference type="EMBL" id="KAF2712265.1"/>
    </source>
</evidence>
<feature type="compositionally biased region" description="Basic and acidic residues" evidence="1">
    <location>
        <begin position="639"/>
        <end position="664"/>
    </location>
</feature>
<dbReference type="Pfam" id="PF11309">
    <property type="entry name" value="DUF3112"/>
    <property type="match status" value="1"/>
</dbReference>
<evidence type="ECO:0000256" key="2">
    <source>
        <dbReference type="SAM" id="Phobius"/>
    </source>
</evidence>
<feature type="transmembrane region" description="Helical" evidence="2">
    <location>
        <begin position="97"/>
        <end position="122"/>
    </location>
</feature>
<dbReference type="AlphaFoldDB" id="A0A6G1KI93"/>
<keyword evidence="2" id="KW-0812">Transmembrane</keyword>
<keyword evidence="2" id="KW-0472">Membrane</keyword>
<feature type="transmembrane region" description="Helical" evidence="2">
    <location>
        <begin position="69"/>
        <end position="91"/>
    </location>
</feature>
<feature type="compositionally biased region" description="Polar residues" evidence="1">
    <location>
        <begin position="582"/>
        <end position="605"/>
    </location>
</feature>
<feature type="region of interest" description="Disordered" evidence="1">
    <location>
        <begin position="383"/>
        <end position="406"/>
    </location>
</feature>
<feature type="region of interest" description="Disordered" evidence="1">
    <location>
        <begin position="438"/>
        <end position="470"/>
    </location>
</feature>
<feature type="compositionally biased region" description="Low complexity" evidence="1">
    <location>
        <begin position="562"/>
        <end position="575"/>
    </location>
</feature>
<feature type="compositionally biased region" description="Basic and acidic residues" evidence="1">
    <location>
        <begin position="454"/>
        <end position="468"/>
    </location>
</feature>
<dbReference type="Proteomes" id="UP000799428">
    <property type="component" value="Unassembled WGS sequence"/>
</dbReference>
<gene>
    <name evidence="3" type="ORF">K504DRAFT_488727</name>
</gene>
<keyword evidence="2" id="KW-1133">Transmembrane helix</keyword>
<dbReference type="PANTHER" id="PTHR35184">
    <property type="entry name" value="YALI0C10208P"/>
    <property type="match status" value="1"/>
</dbReference>
<keyword evidence="4" id="KW-1185">Reference proteome</keyword>
<evidence type="ECO:0000313" key="4">
    <source>
        <dbReference type="Proteomes" id="UP000799428"/>
    </source>
</evidence>
<feature type="transmembrane region" description="Helical" evidence="2">
    <location>
        <begin position="142"/>
        <end position="167"/>
    </location>
</feature>